<feature type="compositionally biased region" description="Low complexity" evidence="6">
    <location>
        <begin position="365"/>
        <end position="377"/>
    </location>
</feature>
<dbReference type="InterPro" id="IPR001849">
    <property type="entry name" value="PH_domain"/>
</dbReference>
<dbReference type="GO" id="GO:0005886">
    <property type="term" value="C:plasma membrane"/>
    <property type="evidence" value="ECO:0007669"/>
    <property type="project" value="UniProtKB-SubCell"/>
</dbReference>
<dbReference type="CDD" id="cd00136">
    <property type="entry name" value="PDZ_canonical"/>
    <property type="match status" value="1"/>
</dbReference>
<feature type="compositionally biased region" description="Polar residues" evidence="6">
    <location>
        <begin position="396"/>
        <end position="416"/>
    </location>
</feature>
<dbReference type="EMBL" id="JARAKH010000008">
    <property type="protein sequence ID" value="KAK8402187.1"/>
    <property type="molecule type" value="Genomic_DNA"/>
</dbReference>
<proteinExistence type="predicted"/>
<feature type="compositionally biased region" description="Basic and acidic residues" evidence="6">
    <location>
        <begin position="1164"/>
        <end position="1173"/>
    </location>
</feature>
<accession>A0AAW0UU13</accession>
<feature type="compositionally biased region" description="Polar residues" evidence="6">
    <location>
        <begin position="156"/>
        <end position="171"/>
    </location>
</feature>
<dbReference type="SMART" id="SM00222">
    <property type="entry name" value="Sec7"/>
    <property type="match status" value="1"/>
</dbReference>
<protein>
    <submittedName>
        <fullName evidence="10">Uncharacterized protein</fullName>
    </submittedName>
</protein>
<feature type="compositionally biased region" description="Pro residues" evidence="6">
    <location>
        <begin position="1247"/>
        <end position="1258"/>
    </location>
</feature>
<dbReference type="Gene3D" id="2.30.29.30">
    <property type="entry name" value="Pleckstrin-homology domain (PH domain)/Phosphotyrosine-binding domain (PTB)"/>
    <property type="match status" value="1"/>
</dbReference>
<dbReference type="CDD" id="cd00171">
    <property type="entry name" value="Sec7"/>
    <property type="match status" value="1"/>
</dbReference>
<dbReference type="InterPro" id="IPR001478">
    <property type="entry name" value="PDZ"/>
</dbReference>
<feature type="compositionally biased region" description="Low complexity" evidence="6">
    <location>
        <begin position="133"/>
        <end position="151"/>
    </location>
</feature>
<evidence type="ECO:0000256" key="2">
    <source>
        <dbReference type="ARBA" id="ARBA00022475"/>
    </source>
</evidence>
<dbReference type="Pfam" id="PF15410">
    <property type="entry name" value="PH_9"/>
    <property type="match status" value="1"/>
</dbReference>
<feature type="compositionally biased region" description="Basic and acidic residues" evidence="6">
    <location>
        <begin position="462"/>
        <end position="482"/>
    </location>
</feature>
<evidence type="ECO:0000256" key="4">
    <source>
        <dbReference type="ARBA" id="ARBA00023136"/>
    </source>
</evidence>
<dbReference type="PROSITE" id="PS50003">
    <property type="entry name" value="PH_DOMAIN"/>
    <property type="match status" value="1"/>
</dbReference>
<dbReference type="SUPFAM" id="SSF48425">
    <property type="entry name" value="Sec7 domain"/>
    <property type="match status" value="1"/>
</dbReference>
<feature type="compositionally biased region" description="Basic and acidic residues" evidence="6">
    <location>
        <begin position="1198"/>
        <end position="1209"/>
    </location>
</feature>
<feature type="region of interest" description="Disordered" evidence="6">
    <location>
        <begin position="450"/>
        <end position="580"/>
    </location>
</feature>
<comment type="subcellular location">
    <subcellularLocation>
        <location evidence="1">Cell membrane</location>
    </subcellularLocation>
</comment>
<dbReference type="PROSITE" id="PS50106">
    <property type="entry name" value="PDZ"/>
    <property type="match status" value="1"/>
</dbReference>
<dbReference type="Proteomes" id="UP001487740">
    <property type="component" value="Unassembled WGS sequence"/>
</dbReference>
<keyword evidence="3" id="KW-0344">Guanine-nucleotide releasing factor</keyword>
<feature type="compositionally biased region" description="Acidic residues" evidence="6">
    <location>
        <begin position="543"/>
        <end position="555"/>
    </location>
</feature>
<name>A0AAW0UU13_SCYPA</name>
<dbReference type="SUPFAM" id="SSF50156">
    <property type="entry name" value="PDZ domain-like"/>
    <property type="match status" value="1"/>
</dbReference>
<dbReference type="FunFam" id="2.30.29.30:FF:000267">
    <property type="entry name" value="PH and SEC7 domain-containing protein 4"/>
    <property type="match status" value="1"/>
</dbReference>
<dbReference type="InterPro" id="IPR036034">
    <property type="entry name" value="PDZ_sf"/>
</dbReference>
<dbReference type="CDD" id="cd13295">
    <property type="entry name" value="PH_EFA6"/>
    <property type="match status" value="1"/>
</dbReference>
<dbReference type="AlphaFoldDB" id="A0AAW0UU13"/>
<dbReference type="SUPFAM" id="SSF50729">
    <property type="entry name" value="PH domain-like"/>
    <property type="match status" value="1"/>
</dbReference>
<dbReference type="GO" id="GO:0005543">
    <property type="term" value="F:phospholipid binding"/>
    <property type="evidence" value="ECO:0007669"/>
    <property type="project" value="InterPro"/>
</dbReference>
<evidence type="ECO:0000259" key="8">
    <source>
        <dbReference type="PROSITE" id="PS50106"/>
    </source>
</evidence>
<keyword evidence="4" id="KW-0472">Membrane</keyword>
<feature type="region of interest" description="Disordered" evidence="6">
    <location>
        <begin position="343"/>
        <end position="381"/>
    </location>
</feature>
<feature type="region of interest" description="Disordered" evidence="6">
    <location>
        <begin position="210"/>
        <end position="241"/>
    </location>
</feature>
<dbReference type="SMART" id="SM00233">
    <property type="entry name" value="PH"/>
    <property type="match status" value="1"/>
</dbReference>
<evidence type="ECO:0000256" key="6">
    <source>
        <dbReference type="SAM" id="MobiDB-lite"/>
    </source>
</evidence>
<feature type="compositionally biased region" description="Basic and acidic residues" evidence="6">
    <location>
        <begin position="498"/>
        <end position="515"/>
    </location>
</feature>
<dbReference type="PANTHER" id="PTHR10663:SF376">
    <property type="entry name" value="PH AND SEC7 DOMAIN-CONTAINING PROTEIN"/>
    <property type="match status" value="1"/>
</dbReference>
<feature type="compositionally biased region" description="Polar residues" evidence="6">
    <location>
        <begin position="227"/>
        <end position="238"/>
    </location>
</feature>
<feature type="compositionally biased region" description="Low complexity" evidence="6">
    <location>
        <begin position="561"/>
        <end position="573"/>
    </location>
</feature>
<feature type="compositionally biased region" description="Polar residues" evidence="6">
    <location>
        <begin position="343"/>
        <end position="352"/>
    </location>
</feature>
<feature type="domain" description="SEC7" evidence="9">
    <location>
        <begin position="580"/>
        <end position="746"/>
    </location>
</feature>
<feature type="region of interest" description="Disordered" evidence="6">
    <location>
        <begin position="753"/>
        <end position="783"/>
    </location>
</feature>
<dbReference type="SMART" id="SM00228">
    <property type="entry name" value="PDZ"/>
    <property type="match status" value="1"/>
</dbReference>
<feature type="compositionally biased region" description="Basic and acidic residues" evidence="6">
    <location>
        <begin position="1110"/>
        <end position="1155"/>
    </location>
</feature>
<keyword evidence="2" id="KW-1003">Cell membrane</keyword>
<dbReference type="InterPro" id="IPR001605">
    <property type="entry name" value="PH_dom-spectrin-type"/>
</dbReference>
<dbReference type="Pfam" id="PF01369">
    <property type="entry name" value="Sec7"/>
    <property type="match status" value="1"/>
</dbReference>
<dbReference type="InterPro" id="IPR035999">
    <property type="entry name" value="Sec7_dom_sf"/>
</dbReference>
<feature type="coiled-coil region" evidence="5">
    <location>
        <begin position="931"/>
        <end position="958"/>
    </location>
</feature>
<keyword evidence="11" id="KW-1185">Reference proteome</keyword>
<feature type="compositionally biased region" description="Polar residues" evidence="6">
    <location>
        <begin position="517"/>
        <end position="533"/>
    </location>
</feature>
<dbReference type="GO" id="GO:0032012">
    <property type="term" value="P:regulation of ARF protein signal transduction"/>
    <property type="evidence" value="ECO:0007669"/>
    <property type="project" value="InterPro"/>
</dbReference>
<evidence type="ECO:0000313" key="11">
    <source>
        <dbReference type="Proteomes" id="UP001487740"/>
    </source>
</evidence>
<feature type="region of interest" description="Disordered" evidence="6">
    <location>
        <begin position="1036"/>
        <end position="1213"/>
    </location>
</feature>
<feature type="compositionally biased region" description="Acidic residues" evidence="6">
    <location>
        <begin position="418"/>
        <end position="427"/>
    </location>
</feature>
<dbReference type="Pfam" id="PF00595">
    <property type="entry name" value="PDZ"/>
    <property type="match status" value="1"/>
</dbReference>
<organism evidence="10 11">
    <name type="scientific">Scylla paramamosain</name>
    <name type="common">Mud crab</name>
    <dbReference type="NCBI Taxonomy" id="85552"/>
    <lineage>
        <taxon>Eukaryota</taxon>
        <taxon>Metazoa</taxon>
        <taxon>Ecdysozoa</taxon>
        <taxon>Arthropoda</taxon>
        <taxon>Crustacea</taxon>
        <taxon>Multicrustacea</taxon>
        <taxon>Malacostraca</taxon>
        <taxon>Eumalacostraca</taxon>
        <taxon>Eucarida</taxon>
        <taxon>Decapoda</taxon>
        <taxon>Pleocyemata</taxon>
        <taxon>Brachyura</taxon>
        <taxon>Eubrachyura</taxon>
        <taxon>Portunoidea</taxon>
        <taxon>Portunidae</taxon>
        <taxon>Portuninae</taxon>
        <taxon>Scylla</taxon>
    </lineage>
</organism>
<keyword evidence="5" id="KW-0175">Coiled coil</keyword>
<evidence type="ECO:0000256" key="1">
    <source>
        <dbReference type="ARBA" id="ARBA00004236"/>
    </source>
</evidence>
<dbReference type="PANTHER" id="PTHR10663">
    <property type="entry name" value="GUANYL-NUCLEOTIDE EXCHANGE FACTOR"/>
    <property type="match status" value="1"/>
</dbReference>
<feature type="region of interest" description="Disordered" evidence="6">
    <location>
        <begin position="124"/>
        <end position="192"/>
    </location>
</feature>
<evidence type="ECO:0000259" key="7">
    <source>
        <dbReference type="PROSITE" id="PS50003"/>
    </source>
</evidence>
<evidence type="ECO:0000256" key="5">
    <source>
        <dbReference type="SAM" id="Coils"/>
    </source>
</evidence>
<comment type="caution">
    <text evidence="10">The sequence shown here is derived from an EMBL/GenBank/DDBJ whole genome shotgun (WGS) entry which is preliminary data.</text>
</comment>
<dbReference type="Gene3D" id="2.30.42.10">
    <property type="match status" value="1"/>
</dbReference>
<gene>
    <name evidence="10" type="ORF">O3P69_001349</name>
</gene>
<dbReference type="PRINTS" id="PR00683">
    <property type="entry name" value="SPECTRINPH"/>
</dbReference>
<feature type="compositionally biased region" description="Basic and acidic residues" evidence="6">
    <location>
        <begin position="172"/>
        <end position="192"/>
    </location>
</feature>
<feature type="domain" description="PDZ" evidence="8">
    <location>
        <begin position="7"/>
        <end position="90"/>
    </location>
</feature>
<feature type="region of interest" description="Disordered" evidence="6">
    <location>
        <begin position="1227"/>
        <end position="1271"/>
    </location>
</feature>
<dbReference type="Gene3D" id="1.10.1000.11">
    <property type="entry name" value="Arf Nucleotide-binding Site Opener,domain 2"/>
    <property type="match status" value="1"/>
</dbReference>
<dbReference type="InterPro" id="IPR011993">
    <property type="entry name" value="PH-like_dom_sf"/>
</dbReference>
<dbReference type="InterPro" id="IPR023394">
    <property type="entry name" value="Sec7_C_sf"/>
</dbReference>
<reference evidence="10 11" key="1">
    <citation type="submission" date="2023-03" db="EMBL/GenBank/DDBJ databases">
        <title>High-quality genome of Scylla paramamosain provides insights in environmental adaptation.</title>
        <authorList>
            <person name="Zhang L."/>
        </authorList>
    </citation>
    <scope>NUCLEOTIDE SEQUENCE [LARGE SCALE GENOMIC DNA]</scope>
    <source>
        <strain evidence="10">LZ_2023a</strain>
        <tissue evidence="10">Muscle</tissue>
    </source>
</reference>
<feature type="compositionally biased region" description="Basic and acidic residues" evidence="6">
    <location>
        <begin position="1181"/>
        <end position="1191"/>
    </location>
</feature>
<evidence type="ECO:0000259" key="9">
    <source>
        <dbReference type="PROSITE" id="PS50190"/>
    </source>
</evidence>
<evidence type="ECO:0000313" key="10">
    <source>
        <dbReference type="EMBL" id="KAK8402187.1"/>
    </source>
</evidence>
<dbReference type="InterPro" id="IPR041681">
    <property type="entry name" value="PH_9"/>
</dbReference>
<sequence>MAAVVKDVRLKRSETCGFGFSILGGAGSELPPIVYDIIEGSPAADSCQLAPGDIIWEVNGQEVVSFTTKEVLNCLRLSSSEVTLKLKTDAAVQERVRQYLATPNNSEVLRAAITQDDLQGVKHIKAKKSASRTPPEQSSSTPPSLPSPTLSDASDRTSLSHGSNHTASENGFHSRDQMPAENERNTLKKPKSEAYLMTGDLILNLSRTSHDASWLPQQKTVDDLRKSGSSSVPTSPNEANVCGGRLVKRDLGSPQSLCSPVSVDNHASGGVKFTYPPAGSSVRISKSEDQLQYQKDGNMCAVNIELEDDVTSSLNTLLDTCDDPRSSPLPPPHEDRIIWTFNAPHTTSPDSVRSSHDSDSPLIRSPSPVSPQSPTSSMQYSCSGVYDKMCSGRDSLGSSNRSDNVCSNSSSLTSPDTDVPDELEWDDTTPTLHLSSPYTNSFAAKELLPNGHGMAAEGPSRASERARARRQDENRIVIKVEGPDAAPGGRRRPQHLQKSADEPFPPRDEVARDPDLTPTNTRPTTPGSGTLSPDTLAYQELRESEDEITCLSEEDGTGKASSVRTSSTTSPPLSEDESDIDSLHSFHYSPKAVDIPSAVRLAKRLITLDGFKKSDVSRHLSKNNEFSRAVAEEYLKYFDFRGDTLDKALRKFLDRFCLAGETQERERVLVHFSHRFLESNPGTFNSQDAVHTLTCALMLLNTDLHGQNVGRKMTCNEFIDNLADLNDGENFPREVLKSLYHAIRNRPLQWAMDSEGDGEVTSTSKSGSGEAEMTVGSNPFLTPPSGNGVQYKKGYIMRKCCTDPNGKKTAFGKRSWKMWFCVIQDLVLYLHKDEQGARRGPQHAQLGHNAVRLHHSLATRAHDYSKKEHVFRLQTADQAEYLLQTSDSKELQAWIDTINLVAASLSAAPLPGAVGSQRKFQRPLLPCSITKLNMSEQLEDHTKRLAQLEQELEDHKAHPPEKNSKAHSMSNYREKEAYLIKEVKRYRTYVYLLRSKLNTQSPGQQQQMQQQQQQATGEGELPVFEVHPPGEEGLEEVGVESARVVPPPIPERVRPSDSSSEESGQVKGIESDIPLDKNEEDSAALEKNQEGHEDDDSESNKGTLKRKSKQEKEKRRLEKETEKFLREMKKREKEAEKKEKKDQEQKEKETKEQERQHKKNTLKQTKEEKKDDSLSQIDDNEGSRGKPKTEGSMDEDVDAKKDENSKEARLGTLNRLSALFKFSKLNRKSYVCEEEEDNEENANRSSKPPPLPPKPQPGSPIMKNIGTKVDI</sequence>
<evidence type="ECO:0000256" key="3">
    <source>
        <dbReference type="ARBA" id="ARBA00022658"/>
    </source>
</evidence>
<feature type="domain" description="PH" evidence="7">
    <location>
        <begin position="789"/>
        <end position="903"/>
    </location>
</feature>
<feature type="region of interest" description="Disordered" evidence="6">
    <location>
        <begin position="396"/>
        <end position="436"/>
    </location>
</feature>
<dbReference type="PROSITE" id="PS50190">
    <property type="entry name" value="SEC7"/>
    <property type="match status" value="1"/>
</dbReference>
<dbReference type="InterPro" id="IPR000904">
    <property type="entry name" value="Sec7_dom"/>
</dbReference>
<dbReference type="GO" id="GO:0005085">
    <property type="term" value="F:guanyl-nucleotide exchange factor activity"/>
    <property type="evidence" value="ECO:0007669"/>
    <property type="project" value="UniProtKB-KW"/>
</dbReference>